<dbReference type="Gene3D" id="3.90.850.10">
    <property type="entry name" value="Fumarylacetoacetase-like, C-terminal domain"/>
    <property type="match status" value="1"/>
</dbReference>
<dbReference type="InterPro" id="IPR011234">
    <property type="entry name" value="Fumarylacetoacetase-like_C"/>
</dbReference>
<dbReference type="KEGG" id="drg:H9K76_23255"/>
<dbReference type="AlphaFoldDB" id="A0A7G9RP00"/>
<reference evidence="3 4" key="1">
    <citation type="submission" date="2020-08" db="EMBL/GenBank/DDBJ databases">
        <title>Genome sequence of Diaphorobacter ruginosibacter DSM 27467T.</title>
        <authorList>
            <person name="Hyun D.-W."/>
            <person name="Bae J.-W."/>
        </authorList>
    </citation>
    <scope>NUCLEOTIDE SEQUENCE [LARGE SCALE GENOMIC DNA]</scope>
    <source>
        <strain evidence="3 4">DSM 27467</strain>
    </source>
</reference>
<sequence>MTTRSVPDLSRLIDVLCDARRHHSLADAAAFAHLPDSEADAYAVQRGVGAGLQLFAGAVPRHWKSGGANRSAVLTHAPLPDAGVWASPADAGTWPFHLRLVEAEMALRLGADVTPEQAASMTPESAHACIDAMAVAIEMVDTRWRQPLDEVPALLKLADMGVHGALVLGDWVPYRRLDWSAQRCRIRIGLQGERVFTGTHSLADPAWLLPQWLRDVAQQFGTVPAGTVVTTGNWVGLLAGDAGDLVQAEFDGVGHARLQL</sequence>
<dbReference type="Pfam" id="PF01557">
    <property type="entry name" value="FAA_hydrolase"/>
    <property type="match status" value="1"/>
</dbReference>
<feature type="domain" description="Fumarylacetoacetase-like C-terminal" evidence="2">
    <location>
        <begin position="101"/>
        <end position="257"/>
    </location>
</feature>
<dbReference type="Proteomes" id="UP000515811">
    <property type="component" value="Chromosome"/>
</dbReference>
<dbReference type="PANTHER" id="PTHR30143:SF0">
    <property type="entry name" value="2-KETO-4-PENTENOATE HYDRATASE"/>
    <property type="match status" value="1"/>
</dbReference>
<keyword evidence="1" id="KW-0456">Lyase</keyword>
<accession>A0A7G9RP00</accession>
<dbReference type="InterPro" id="IPR050772">
    <property type="entry name" value="Hydratase-Decarb/MhpD_sf"/>
</dbReference>
<evidence type="ECO:0000259" key="2">
    <source>
        <dbReference type="Pfam" id="PF01557"/>
    </source>
</evidence>
<name>A0A7G9RP00_9BURK</name>
<keyword evidence="4" id="KW-1185">Reference proteome</keyword>
<keyword evidence="3" id="KW-0378">Hydrolase</keyword>
<dbReference type="GO" id="GO:0008684">
    <property type="term" value="F:2-oxopent-4-enoate hydratase activity"/>
    <property type="evidence" value="ECO:0007669"/>
    <property type="project" value="TreeGrafter"/>
</dbReference>
<dbReference type="GO" id="GO:0016787">
    <property type="term" value="F:hydrolase activity"/>
    <property type="evidence" value="ECO:0007669"/>
    <property type="project" value="UniProtKB-KW"/>
</dbReference>
<gene>
    <name evidence="3" type="ORF">H9K76_23255</name>
</gene>
<evidence type="ECO:0000313" key="3">
    <source>
        <dbReference type="EMBL" id="QNN57325.1"/>
    </source>
</evidence>
<dbReference type="PANTHER" id="PTHR30143">
    <property type="entry name" value="ACID HYDRATASE"/>
    <property type="match status" value="1"/>
</dbReference>
<protein>
    <submittedName>
        <fullName evidence="3">Fumarylacetoacetate hydrolase family protein</fullName>
    </submittedName>
</protein>
<dbReference type="RefSeq" id="WP_187597590.1">
    <property type="nucleotide sequence ID" value="NZ_CP060714.1"/>
</dbReference>
<evidence type="ECO:0000313" key="4">
    <source>
        <dbReference type="Proteomes" id="UP000515811"/>
    </source>
</evidence>
<dbReference type="EMBL" id="CP060714">
    <property type="protein sequence ID" value="QNN57325.1"/>
    <property type="molecule type" value="Genomic_DNA"/>
</dbReference>
<organism evidence="3 4">
    <name type="scientific">Diaphorobacter ruginosibacter</name>
    <dbReference type="NCBI Taxonomy" id="1715720"/>
    <lineage>
        <taxon>Bacteria</taxon>
        <taxon>Pseudomonadati</taxon>
        <taxon>Pseudomonadota</taxon>
        <taxon>Betaproteobacteria</taxon>
        <taxon>Burkholderiales</taxon>
        <taxon>Comamonadaceae</taxon>
        <taxon>Diaphorobacter</taxon>
    </lineage>
</organism>
<evidence type="ECO:0000256" key="1">
    <source>
        <dbReference type="ARBA" id="ARBA00023239"/>
    </source>
</evidence>
<dbReference type="InterPro" id="IPR036663">
    <property type="entry name" value="Fumarylacetoacetase_C_sf"/>
</dbReference>
<dbReference type="GO" id="GO:0005737">
    <property type="term" value="C:cytoplasm"/>
    <property type="evidence" value="ECO:0007669"/>
    <property type="project" value="TreeGrafter"/>
</dbReference>
<dbReference type="SUPFAM" id="SSF56529">
    <property type="entry name" value="FAH"/>
    <property type="match status" value="1"/>
</dbReference>
<proteinExistence type="predicted"/>